<proteinExistence type="predicted"/>
<dbReference type="AlphaFoldDB" id="A0A5W3NSJ0"/>
<name>A0A5W3NSJ0_SALET</name>
<protein>
    <submittedName>
        <fullName evidence="1">Uncharacterized protein</fullName>
    </submittedName>
</protein>
<accession>A0A5W3NSJ0</accession>
<reference evidence="1" key="1">
    <citation type="submission" date="2018-06" db="EMBL/GenBank/DDBJ databases">
        <authorList>
            <person name="Ashton P.M."/>
            <person name="Dallman T."/>
            <person name="Nair S."/>
            <person name="De Pinna E."/>
            <person name="Peters T."/>
            <person name="Grant K."/>
        </authorList>
    </citation>
    <scope>NUCLEOTIDE SEQUENCE</scope>
    <source>
        <strain evidence="1">382836</strain>
    </source>
</reference>
<organism evidence="1">
    <name type="scientific">Salmonella enterica subsp. enterica serovar Indiana</name>
    <dbReference type="NCBI Taxonomy" id="286783"/>
    <lineage>
        <taxon>Bacteria</taxon>
        <taxon>Pseudomonadati</taxon>
        <taxon>Pseudomonadota</taxon>
        <taxon>Gammaproteobacteria</taxon>
        <taxon>Enterobacterales</taxon>
        <taxon>Enterobacteriaceae</taxon>
        <taxon>Salmonella</taxon>
    </lineage>
</organism>
<feature type="non-terminal residue" evidence="1">
    <location>
        <position position="1"/>
    </location>
</feature>
<comment type="caution">
    <text evidence="1">The sequence shown here is derived from an EMBL/GenBank/DDBJ whole genome shotgun (WGS) entry which is preliminary data.</text>
</comment>
<gene>
    <name evidence="1" type="ORF">DQC01_21285</name>
</gene>
<dbReference type="EMBL" id="AAHJAA010000137">
    <property type="protein sequence ID" value="EBW7077447.1"/>
    <property type="molecule type" value="Genomic_DNA"/>
</dbReference>
<evidence type="ECO:0000313" key="1">
    <source>
        <dbReference type="EMBL" id="EBW7077447.1"/>
    </source>
</evidence>
<sequence>PFRRIFHENEIYLPCAFKINNALIINQLKQKTQQKMIISVARKCHFCDLVQTINENIISIFIENEITKP</sequence>